<dbReference type="Proteomes" id="UP001163321">
    <property type="component" value="Chromosome 8"/>
</dbReference>
<organism evidence="1 2">
    <name type="scientific">Peronosclerospora sorghi</name>
    <dbReference type="NCBI Taxonomy" id="230839"/>
    <lineage>
        <taxon>Eukaryota</taxon>
        <taxon>Sar</taxon>
        <taxon>Stramenopiles</taxon>
        <taxon>Oomycota</taxon>
        <taxon>Peronosporomycetes</taxon>
        <taxon>Peronosporales</taxon>
        <taxon>Peronosporaceae</taxon>
        <taxon>Peronosclerospora</taxon>
    </lineage>
</organism>
<accession>A0ACC0VN67</accession>
<reference evidence="1 2" key="1">
    <citation type="journal article" date="2022" name="bioRxiv">
        <title>The genome of the oomycete Peronosclerospora sorghi, a cosmopolitan pathogen of maize and sorghum, is inflated with dispersed pseudogenes.</title>
        <authorList>
            <person name="Fletcher K."/>
            <person name="Martin F."/>
            <person name="Isakeit T."/>
            <person name="Cavanaugh K."/>
            <person name="Magill C."/>
            <person name="Michelmore R."/>
        </authorList>
    </citation>
    <scope>NUCLEOTIDE SEQUENCE [LARGE SCALE GENOMIC DNA]</scope>
    <source>
        <strain evidence="1">P6</strain>
    </source>
</reference>
<evidence type="ECO:0000313" key="2">
    <source>
        <dbReference type="Proteomes" id="UP001163321"/>
    </source>
</evidence>
<evidence type="ECO:0000313" key="1">
    <source>
        <dbReference type="EMBL" id="KAI9907173.1"/>
    </source>
</evidence>
<comment type="caution">
    <text evidence="1">The sequence shown here is derived from an EMBL/GenBank/DDBJ whole genome shotgun (WGS) entry which is preliminary data.</text>
</comment>
<name>A0ACC0VN67_9STRA</name>
<protein>
    <submittedName>
        <fullName evidence="1">Uncharacterized protein</fullName>
    </submittedName>
</protein>
<proteinExistence type="predicted"/>
<sequence length="118" mass="13271">MEDKSNFESVYGTSGQTKIGVPMKNKNAGLRDLAAALSRQSKGRLNVDHKRIKGRIRTYRKNMQVALAAERSTGFGLTEKNWQKGIFTVEQKRNSICAHLERMKALFCREPSSSTPPD</sequence>
<keyword evidence="2" id="KW-1185">Reference proteome</keyword>
<dbReference type="EMBL" id="CM047587">
    <property type="protein sequence ID" value="KAI9907173.1"/>
    <property type="molecule type" value="Genomic_DNA"/>
</dbReference>
<gene>
    <name evidence="1" type="ORF">PsorP6_016282</name>
</gene>